<dbReference type="InterPro" id="IPR022398">
    <property type="entry name" value="Peptidase_S8_His-AS"/>
</dbReference>
<dbReference type="InterPro" id="IPR051048">
    <property type="entry name" value="Peptidase_S8/S53_subtilisin"/>
</dbReference>
<dbReference type="CDD" id="cd07477">
    <property type="entry name" value="Peptidases_S8_Subtilisin_subset"/>
    <property type="match status" value="1"/>
</dbReference>
<feature type="active site" description="Charge relay system" evidence="5">
    <location>
        <position position="97"/>
    </location>
</feature>
<dbReference type="PROSITE" id="PS00137">
    <property type="entry name" value="SUBTILASE_HIS"/>
    <property type="match status" value="1"/>
</dbReference>
<evidence type="ECO:0000259" key="7">
    <source>
        <dbReference type="Pfam" id="PF00082"/>
    </source>
</evidence>
<evidence type="ECO:0000313" key="8">
    <source>
        <dbReference type="EMBL" id="HGG00100.1"/>
    </source>
</evidence>
<accession>A0A7C3ZFW4</accession>
<name>A0A7C3ZFW4_9CYAN</name>
<gene>
    <name evidence="8" type="ORF">ENR15_05410</name>
</gene>
<dbReference type="GO" id="GO:0004252">
    <property type="term" value="F:serine-type endopeptidase activity"/>
    <property type="evidence" value="ECO:0007669"/>
    <property type="project" value="UniProtKB-UniRule"/>
</dbReference>
<evidence type="ECO:0000256" key="1">
    <source>
        <dbReference type="ARBA" id="ARBA00011073"/>
    </source>
</evidence>
<dbReference type="InterPro" id="IPR036852">
    <property type="entry name" value="Peptidase_S8/S53_dom_sf"/>
</dbReference>
<reference evidence="8" key="1">
    <citation type="journal article" date="2020" name="mSystems">
        <title>Genome- and Community-Level Interaction Insights into Carbon Utilization and Element Cycling Functions of Hydrothermarchaeota in Hydrothermal Sediment.</title>
        <authorList>
            <person name="Zhou Z."/>
            <person name="Liu Y."/>
            <person name="Xu W."/>
            <person name="Pan J."/>
            <person name="Luo Z.H."/>
            <person name="Li M."/>
        </authorList>
    </citation>
    <scope>NUCLEOTIDE SEQUENCE [LARGE SCALE GENOMIC DNA]</scope>
    <source>
        <strain evidence="8">SpSt-374</strain>
    </source>
</reference>
<evidence type="ECO:0000256" key="6">
    <source>
        <dbReference type="RuleBase" id="RU003355"/>
    </source>
</evidence>
<feature type="active site" description="Charge relay system" evidence="5">
    <location>
        <position position="284"/>
    </location>
</feature>
<dbReference type="Pfam" id="PF00082">
    <property type="entry name" value="Peptidase_S8"/>
    <property type="match status" value="1"/>
</dbReference>
<keyword evidence="4 5" id="KW-0720">Serine protease</keyword>
<dbReference type="EMBL" id="DSPX01000049">
    <property type="protein sequence ID" value="HGG00100.1"/>
    <property type="molecule type" value="Genomic_DNA"/>
</dbReference>
<dbReference type="InterPro" id="IPR015500">
    <property type="entry name" value="Peptidase_S8_subtilisin-rel"/>
</dbReference>
<dbReference type="InterPro" id="IPR000209">
    <property type="entry name" value="Peptidase_S8/S53_dom"/>
</dbReference>
<dbReference type="PROSITE" id="PS51892">
    <property type="entry name" value="SUBTILASE"/>
    <property type="match status" value="1"/>
</dbReference>
<dbReference type="PANTHER" id="PTHR43399">
    <property type="entry name" value="SUBTILISIN-RELATED"/>
    <property type="match status" value="1"/>
</dbReference>
<keyword evidence="2 5" id="KW-0645">Protease</keyword>
<feature type="domain" description="Peptidase S8/S53" evidence="7">
    <location>
        <begin position="88"/>
        <end position="338"/>
    </location>
</feature>
<protein>
    <recommendedName>
        <fullName evidence="7">Peptidase S8/S53 domain-containing protein</fullName>
    </recommendedName>
</protein>
<evidence type="ECO:0000256" key="2">
    <source>
        <dbReference type="ARBA" id="ARBA00022670"/>
    </source>
</evidence>
<dbReference type="PANTHER" id="PTHR43399:SF4">
    <property type="entry name" value="CELL WALL-ASSOCIATED PROTEASE"/>
    <property type="match status" value="1"/>
</dbReference>
<dbReference type="InterPro" id="IPR034202">
    <property type="entry name" value="Subtilisin_Carlsberg-like"/>
</dbReference>
<feature type="active site" description="Charge relay system" evidence="5">
    <location>
        <position position="128"/>
    </location>
</feature>
<comment type="caution">
    <text evidence="8">The sequence shown here is derived from an EMBL/GenBank/DDBJ whole genome shotgun (WGS) entry which is preliminary data.</text>
</comment>
<evidence type="ECO:0000256" key="3">
    <source>
        <dbReference type="ARBA" id="ARBA00022801"/>
    </source>
</evidence>
<evidence type="ECO:0000256" key="5">
    <source>
        <dbReference type="PROSITE-ProRule" id="PRU01240"/>
    </source>
</evidence>
<dbReference type="InterPro" id="IPR023828">
    <property type="entry name" value="Peptidase_S8_Ser-AS"/>
</dbReference>
<dbReference type="PROSITE" id="PS00138">
    <property type="entry name" value="SUBTILASE_SER"/>
    <property type="match status" value="1"/>
</dbReference>
<dbReference type="Gene3D" id="3.40.50.200">
    <property type="entry name" value="Peptidase S8/S53 domain"/>
    <property type="match status" value="1"/>
</dbReference>
<comment type="similarity">
    <text evidence="1 5 6">Belongs to the peptidase S8 family.</text>
</comment>
<dbReference type="AlphaFoldDB" id="A0A7C3ZFW4"/>
<dbReference type="PRINTS" id="PR00723">
    <property type="entry name" value="SUBTILISIN"/>
</dbReference>
<dbReference type="SUPFAM" id="SSF52743">
    <property type="entry name" value="Subtilisin-like"/>
    <property type="match status" value="1"/>
</dbReference>
<keyword evidence="3 5" id="KW-0378">Hydrolase</keyword>
<evidence type="ECO:0000256" key="4">
    <source>
        <dbReference type="ARBA" id="ARBA00022825"/>
    </source>
</evidence>
<organism evidence="8">
    <name type="scientific">Planktothricoides sp. SpSt-374</name>
    <dbReference type="NCBI Taxonomy" id="2282167"/>
    <lineage>
        <taxon>Bacteria</taxon>
        <taxon>Bacillati</taxon>
        <taxon>Cyanobacteriota</taxon>
        <taxon>Cyanophyceae</taxon>
        <taxon>Oscillatoriophycideae</taxon>
        <taxon>Oscillatoriales</taxon>
        <taxon>Oscillatoriaceae</taxon>
        <taxon>Planktothricoides</taxon>
    </lineage>
</organism>
<dbReference type="PROSITE" id="PS00136">
    <property type="entry name" value="SUBTILASE_ASP"/>
    <property type="match status" value="1"/>
</dbReference>
<sequence length="405" mass="43413">MSNNSQDKYMPERQSIEYQVPLPIELGEPISSANLKMVVGDKPEAVSLWQQLHNINIPKFAHTSAPEEWVNWGQSMLGIPKQWWETRGEGVVVAVLDTGIDQEHPALTDAIVDYMDFTGEGKKDENGHGTHCGGIIVARDIGTGFTGVAPAAKLLVGKVLNKQGKGDAKAIAAGVNWAVEKGAHIISISFGARRSDNLLHKAIHTALAKGVFVICAAGNCGSRYQNSIDYPGRYGGVITVAAHDRDGQPMKFSSRGGEIDFIAPGESILSTYPGGQYHILSGTSMATPFVAGVAALIAAKHLQENDTQTPLENNEDLREHLMRMAAHPGNHDSATGYGALTALGDFYSGEFETLTTCDPSKCPPGCSCKLNPTTKICECIDSQGQPTGNVCRRTKQARKNLSKST</sequence>
<dbReference type="InterPro" id="IPR023827">
    <property type="entry name" value="Peptidase_S8_Asp-AS"/>
</dbReference>
<proteinExistence type="inferred from homology"/>
<dbReference type="GO" id="GO:0006508">
    <property type="term" value="P:proteolysis"/>
    <property type="evidence" value="ECO:0007669"/>
    <property type="project" value="UniProtKB-KW"/>
</dbReference>